<proteinExistence type="predicted"/>
<accession>A0ABP3S3R7</accession>
<dbReference type="Proteomes" id="UP001500957">
    <property type="component" value="Unassembled WGS sequence"/>
</dbReference>
<dbReference type="NCBIfam" id="TIGR03883">
    <property type="entry name" value="DUF2342_F420"/>
    <property type="match status" value="1"/>
</dbReference>
<keyword evidence="1" id="KW-0482">Metalloprotease</keyword>
<gene>
    <name evidence="1" type="ORF">GCM10009547_25550</name>
</gene>
<keyword evidence="2" id="KW-1185">Reference proteome</keyword>
<dbReference type="Pfam" id="PF10103">
    <property type="entry name" value="Zincin_2"/>
    <property type="match status" value="1"/>
</dbReference>
<dbReference type="InterPro" id="IPR022454">
    <property type="entry name" value="CHP03883_F420-assoc"/>
</dbReference>
<name>A0ABP3S3R7_9ACTN</name>
<evidence type="ECO:0000313" key="1">
    <source>
        <dbReference type="EMBL" id="GAA0621710.1"/>
    </source>
</evidence>
<keyword evidence="1" id="KW-0645">Protease</keyword>
<dbReference type="GO" id="GO:0008237">
    <property type="term" value="F:metallopeptidase activity"/>
    <property type="evidence" value="ECO:0007669"/>
    <property type="project" value="UniProtKB-KW"/>
</dbReference>
<dbReference type="SUPFAM" id="SSF55486">
    <property type="entry name" value="Metalloproteases ('zincins'), catalytic domain"/>
    <property type="match status" value="1"/>
</dbReference>
<keyword evidence="1" id="KW-0378">Hydrolase</keyword>
<dbReference type="PANTHER" id="PTHR39420">
    <property type="match status" value="1"/>
</dbReference>
<organism evidence="1 2">
    <name type="scientific">Sporichthya brevicatena</name>
    <dbReference type="NCBI Taxonomy" id="171442"/>
    <lineage>
        <taxon>Bacteria</taxon>
        <taxon>Bacillati</taxon>
        <taxon>Actinomycetota</taxon>
        <taxon>Actinomycetes</taxon>
        <taxon>Sporichthyales</taxon>
        <taxon>Sporichthyaceae</taxon>
        <taxon>Sporichthya</taxon>
    </lineage>
</organism>
<reference evidence="2" key="1">
    <citation type="journal article" date="2019" name="Int. J. Syst. Evol. Microbiol.">
        <title>The Global Catalogue of Microorganisms (GCM) 10K type strain sequencing project: providing services to taxonomists for standard genome sequencing and annotation.</title>
        <authorList>
            <consortium name="The Broad Institute Genomics Platform"/>
            <consortium name="The Broad Institute Genome Sequencing Center for Infectious Disease"/>
            <person name="Wu L."/>
            <person name="Ma J."/>
        </authorList>
    </citation>
    <scope>NUCLEOTIDE SEQUENCE [LARGE SCALE GENOMIC DNA]</scope>
    <source>
        <strain evidence="2">JCM 10671</strain>
    </source>
</reference>
<dbReference type="RefSeq" id="WP_344605527.1">
    <property type="nucleotide sequence ID" value="NZ_BAAAHE010000020.1"/>
</dbReference>
<dbReference type="PANTHER" id="PTHR39420:SF1">
    <property type="entry name" value="HYDROLASE"/>
    <property type="match status" value="1"/>
</dbReference>
<sequence>MIDWGVARATGKRLMPAPPRRTEIEINQVVGQLRTLALDSRAYVRDFTGMIPAGPEPPVLVVDRFRWLDVNVASFSELSAPLLERMAEERQGATGAVMSAFGSRVTGAELGALLAFVGSKVLGQYEPFLPAADAKEGERGSLLLVAPNIVAVERELQVDPTDFRLWVCLHEETHRTQFTAVPWLADHVRGEIREFLDATDVDPAAMLRQIGRAVQGLGDVARGQGSVLDLVATPDQKTALDRITAVMSLLEGHADFVMDGVGPEVIPSVGEIRSAFQRRRESASGLDALLRRLLGLEAKLKQYADGVKFVSAVVDAVGMAGFNKVWDSPATLPSLAELHDPAAWVARVHPAAPASAPAP</sequence>
<comment type="caution">
    <text evidence="1">The sequence shown here is derived from an EMBL/GenBank/DDBJ whole genome shotgun (WGS) entry which is preliminary data.</text>
</comment>
<dbReference type="NCBIfam" id="TIGR03624">
    <property type="entry name" value="putative hydrolase"/>
    <property type="match status" value="1"/>
</dbReference>
<dbReference type="InterPro" id="IPR042271">
    <property type="entry name" value="Zinicin_2_N"/>
</dbReference>
<protein>
    <submittedName>
        <fullName evidence="1">Zinc-dependent metalloprotease</fullName>
    </submittedName>
</protein>
<dbReference type="EMBL" id="BAAAHE010000020">
    <property type="protein sequence ID" value="GAA0621710.1"/>
    <property type="molecule type" value="Genomic_DNA"/>
</dbReference>
<dbReference type="InterPro" id="IPR018766">
    <property type="entry name" value="Zinicin_2"/>
</dbReference>
<evidence type="ECO:0000313" key="2">
    <source>
        <dbReference type="Proteomes" id="UP001500957"/>
    </source>
</evidence>
<dbReference type="Gene3D" id="1.20.150.30">
    <property type="entry name" value="Zincin-like metallopeptidase, N-terminal domain"/>
    <property type="match status" value="1"/>
</dbReference>